<reference evidence="2 3" key="1">
    <citation type="journal article" date="2015" name="Genome Announc.">
        <title>Expanding the biotechnology potential of lactobacilli through comparative genomics of 213 strains and associated genera.</title>
        <authorList>
            <person name="Sun Z."/>
            <person name="Harris H.M."/>
            <person name="McCann A."/>
            <person name="Guo C."/>
            <person name="Argimon S."/>
            <person name="Zhang W."/>
            <person name="Yang X."/>
            <person name="Jeffery I.B."/>
            <person name="Cooney J.C."/>
            <person name="Kagawa T.F."/>
            <person name="Liu W."/>
            <person name="Song Y."/>
            <person name="Salvetti E."/>
            <person name="Wrobel A."/>
            <person name="Rasinkangas P."/>
            <person name="Parkhill J."/>
            <person name="Rea M.C."/>
            <person name="O'Sullivan O."/>
            <person name="Ritari J."/>
            <person name="Douillard F.P."/>
            <person name="Paul Ross R."/>
            <person name="Yang R."/>
            <person name="Briner A.E."/>
            <person name="Felis G.E."/>
            <person name="de Vos W.M."/>
            <person name="Barrangou R."/>
            <person name="Klaenhammer T.R."/>
            <person name="Caufield P.W."/>
            <person name="Cui Y."/>
            <person name="Zhang H."/>
            <person name="O'Toole P.W."/>
        </authorList>
    </citation>
    <scope>NUCLEOTIDE SEQUENCE [LARGE SCALE GENOMIC DNA]</scope>
    <source>
        <strain evidence="2 3">DSM 19906</strain>
    </source>
</reference>
<comment type="caution">
    <text evidence="2">The sequence shown here is derived from an EMBL/GenBank/DDBJ whole genome shotgun (WGS) entry which is preliminary data.</text>
</comment>
<feature type="transmembrane region" description="Helical" evidence="1">
    <location>
        <begin position="84"/>
        <end position="101"/>
    </location>
</feature>
<keyword evidence="1" id="KW-1133">Transmembrane helix</keyword>
<protein>
    <submittedName>
        <fullName evidence="2">Uncharacterized protein</fullName>
    </submittedName>
</protein>
<sequence>MKRNNLIQAVIIVVIAAILVPFITNLVQQKPLLTNFPFGLLGILALAYVSSLIKAKQRYFYGSYFIIYLVALRLIGGYHNWTSWLFFILIAGLLSYVTDLLRRLAFSKAPYH</sequence>
<evidence type="ECO:0000313" key="2">
    <source>
        <dbReference type="EMBL" id="KRL21932.1"/>
    </source>
</evidence>
<name>A0A0R1NPT8_9LACO</name>
<evidence type="ECO:0000256" key="1">
    <source>
        <dbReference type="SAM" id="Phobius"/>
    </source>
</evidence>
<keyword evidence="3" id="KW-1185">Reference proteome</keyword>
<dbReference type="RefSeq" id="WP_008855223.1">
    <property type="nucleotide sequence ID" value="NZ_AZEB01000011.1"/>
</dbReference>
<gene>
    <name evidence="2" type="ORF">FC98_GL000493</name>
</gene>
<dbReference type="AlphaFoldDB" id="A0A0R1NPT8"/>
<proteinExistence type="predicted"/>
<dbReference type="EMBL" id="AZEB01000011">
    <property type="protein sequence ID" value="KRL21932.1"/>
    <property type="molecule type" value="Genomic_DNA"/>
</dbReference>
<evidence type="ECO:0000313" key="3">
    <source>
        <dbReference type="Proteomes" id="UP000051439"/>
    </source>
</evidence>
<feature type="transmembrane region" description="Helical" evidence="1">
    <location>
        <begin position="59"/>
        <end position="78"/>
    </location>
</feature>
<keyword evidence="1" id="KW-0472">Membrane</keyword>
<organism evidence="2 3">
    <name type="scientific">Lentilactobacillus kisonensis DSM 19906 = JCM 15041</name>
    <dbReference type="NCBI Taxonomy" id="1423766"/>
    <lineage>
        <taxon>Bacteria</taxon>
        <taxon>Bacillati</taxon>
        <taxon>Bacillota</taxon>
        <taxon>Bacilli</taxon>
        <taxon>Lactobacillales</taxon>
        <taxon>Lactobacillaceae</taxon>
        <taxon>Lentilactobacillus</taxon>
    </lineage>
</organism>
<feature type="transmembrane region" description="Helical" evidence="1">
    <location>
        <begin position="7"/>
        <end position="27"/>
    </location>
</feature>
<dbReference type="Proteomes" id="UP000051439">
    <property type="component" value="Unassembled WGS sequence"/>
</dbReference>
<accession>A0A0R1NPT8</accession>
<feature type="transmembrane region" description="Helical" evidence="1">
    <location>
        <begin position="33"/>
        <end position="52"/>
    </location>
</feature>
<dbReference type="PATRIC" id="fig|1423766.4.peg.505"/>
<keyword evidence="1" id="KW-0812">Transmembrane</keyword>